<dbReference type="SUPFAM" id="SSF56399">
    <property type="entry name" value="ADP-ribosylation"/>
    <property type="match status" value="1"/>
</dbReference>
<accession>T0Q672</accession>
<dbReference type="InterPro" id="IPR008893">
    <property type="entry name" value="WGR_domain"/>
</dbReference>
<dbReference type="InterPro" id="IPR012317">
    <property type="entry name" value="Poly(ADP-ribose)pol_cat_dom"/>
</dbReference>
<dbReference type="RefSeq" id="XP_008617584.1">
    <property type="nucleotide sequence ID" value="XM_008619362.1"/>
</dbReference>
<dbReference type="Pfam" id="PF00644">
    <property type="entry name" value="PARP"/>
    <property type="match status" value="1"/>
</dbReference>
<keyword evidence="6 10" id="KW-0520">NAD</keyword>
<proteinExistence type="predicted"/>
<dbReference type="InterPro" id="IPR036616">
    <property type="entry name" value="Poly(ADP-ribose)pol_reg_dom_sf"/>
</dbReference>
<dbReference type="GO" id="GO:0016779">
    <property type="term" value="F:nucleotidyltransferase activity"/>
    <property type="evidence" value="ECO:0007669"/>
    <property type="project" value="UniProtKB-KW"/>
</dbReference>
<dbReference type="GO" id="GO:0005634">
    <property type="term" value="C:nucleus"/>
    <property type="evidence" value="ECO:0007669"/>
    <property type="project" value="UniProtKB-SubCell"/>
</dbReference>
<evidence type="ECO:0000313" key="14">
    <source>
        <dbReference type="EMBL" id="EQC28945.1"/>
    </source>
</evidence>
<feature type="repeat" description="ANK" evidence="9">
    <location>
        <begin position="556"/>
        <end position="588"/>
    </location>
</feature>
<evidence type="ECO:0000256" key="6">
    <source>
        <dbReference type="ARBA" id="ARBA00023027"/>
    </source>
</evidence>
<feature type="repeat" description="ANK" evidence="9">
    <location>
        <begin position="1232"/>
        <end position="1270"/>
    </location>
</feature>
<evidence type="ECO:0000256" key="8">
    <source>
        <dbReference type="ARBA" id="ARBA00023242"/>
    </source>
</evidence>
<feature type="repeat" description="ANK" evidence="9">
    <location>
        <begin position="517"/>
        <end position="539"/>
    </location>
</feature>
<dbReference type="SMART" id="SM00773">
    <property type="entry name" value="WGR"/>
    <property type="match status" value="1"/>
</dbReference>
<dbReference type="eggNOG" id="KOG1037">
    <property type="taxonomic scope" value="Eukaryota"/>
</dbReference>
<dbReference type="GO" id="GO:0003950">
    <property type="term" value="F:NAD+ poly-ADP-ribosyltransferase activity"/>
    <property type="evidence" value="ECO:0007669"/>
    <property type="project" value="UniProtKB-UniRule"/>
</dbReference>
<dbReference type="SUPFAM" id="SSF48403">
    <property type="entry name" value="Ankyrin repeat"/>
    <property type="match status" value="4"/>
</dbReference>
<dbReference type="OMA" id="HYAFGNE"/>
<dbReference type="Pfam" id="PF05406">
    <property type="entry name" value="WGR"/>
    <property type="match status" value="1"/>
</dbReference>
<dbReference type="SMART" id="SM00248">
    <property type="entry name" value="ANK"/>
    <property type="match status" value="21"/>
</dbReference>
<dbReference type="STRING" id="1156394.T0Q672"/>
<name>T0Q672_SAPDV</name>
<feature type="region of interest" description="Disordered" evidence="11">
    <location>
        <begin position="131"/>
        <end position="191"/>
    </location>
</feature>
<feature type="repeat" description="ANK" evidence="9">
    <location>
        <begin position="592"/>
        <end position="624"/>
    </location>
</feature>
<dbReference type="Pfam" id="PF02877">
    <property type="entry name" value="PARP_reg"/>
    <property type="match status" value="1"/>
</dbReference>
<keyword evidence="5" id="KW-0677">Repeat</keyword>
<dbReference type="Gene3D" id="1.25.40.20">
    <property type="entry name" value="Ankyrin repeat-containing domain"/>
    <property type="match status" value="8"/>
</dbReference>
<evidence type="ECO:0000256" key="3">
    <source>
        <dbReference type="ARBA" id="ARBA00022679"/>
    </source>
</evidence>
<dbReference type="InterPro" id="IPR002110">
    <property type="entry name" value="Ankyrin_rpt"/>
</dbReference>
<dbReference type="SUPFAM" id="SSF142921">
    <property type="entry name" value="WGR domain-like"/>
    <property type="match status" value="1"/>
</dbReference>
<feature type="region of interest" description="Disordered" evidence="11">
    <location>
        <begin position="1"/>
        <end position="24"/>
    </location>
</feature>
<dbReference type="Gene3D" id="3.90.228.10">
    <property type="match status" value="2"/>
</dbReference>
<keyword evidence="3 10" id="KW-0808">Transferase</keyword>
<dbReference type="EC" id="2.4.2.-" evidence="10"/>
<keyword evidence="4" id="KW-0548">Nucleotidyltransferase</keyword>
<dbReference type="VEuPathDB" id="FungiDB:SDRG_13283"/>
<dbReference type="PROSITE" id="PS50297">
    <property type="entry name" value="ANK_REP_REGION"/>
    <property type="match status" value="6"/>
</dbReference>
<feature type="repeat" description="ANK" evidence="9">
    <location>
        <begin position="625"/>
        <end position="657"/>
    </location>
</feature>
<feature type="domain" description="PARP catalytic" evidence="12">
    <location>
        <begin position="2221"/>
        <end position="2575"/>
    </location>
</feature>
<evidence type="ECO:0000256" key="5">
    <source>
        <dbReference type="ARBA" id="ARBA00022737"/>
    </source>
</evidence>
<dbReference type="CDD" id="cd07997">
    <property type="entry name" value="WGR_PARP"/>
    <property type="match status" value="1"/>
</dbReference>
<dbReference type="InterPro" id="IPR036770">
    <property type="entry name" value="Ankyrin_rpt-contain_sf"/>
</dbReference>
<feature type="compositionally biased region" description="Basic residues" evidence="11">
    <location>
        <begin position="173"/>
        <end position="182"/>
    </location>
</feature>
<feature type="repeat" description="ANK" evidence="9">
    <location>
        <begin position="1091"/>
        <end position="1123"/>
    </location>
</feature>
<dbReference type="PROSITE" id="PS51977">
    <property type="entry name" value="WGR"/>
    <property type="match status" value="1"/>
</dbReference>
<feature type="compositionally biased region" description="Acidic residues" evidence="11">
    <location>
        <begin position="1745"/>
        <end position="1781"/>
    </location>
</feature>
<feature type="domain" description="WGR" evidence="13">
    <location>
        <begin position="1938"/>
        <end position="2040"/>
    </location>
</feature>
<keyword evidence="2 10" id="KW-0328">Glycosyltransferase</keyword>
<evidence type="ECO:0000256" key="11">
    <source>
        <dbReference type="SAM" id="MobiDB-lite"/>
    </source>
</evidence>
<evidence type="ECO:0000256" key="4">
    <source>
        <dbReference type="ARBA" id="ARBA00022695"/>
    </source>
</evidence>
<feature type="repeat" description="ANK" evidence="9">
    <location>
        <begin position="1198"/>
        <end position="1230"/>
    </location>
</feature>
<dbReference type="InterPro" id="IPR036930">
    <property type="entry name" value="WGR_dom_sf"/>
</dbReference>
<evidence type="ECO:0000256" key="1">
    <source>
        <dbReference type="ARBA" id="ARBA00004123"/>
    </source>
</evidence>
<dbReference type="PANTHER" id="PTHR24198">
    <property type="entry name" value="ANKYRIN REPEAT AND PROTEIN KINASE DOMAIN-CONTAINING PROTEIN"/>
    <property type="match status" value="1"/>
</dbReference>
<evidence type="ECO:0000256" key="2">
    <source>
        <dbReference type="ARBA" id="ARBA00022676"/>
    </source>
</evidence>
<dbReference type="GeneID" id="19954010"/>
<dbReference type="OrthoDB" id="74001at2759"/>
<dbReference type="Pfam" id="PF12796">
    <property type="entry name" value="Ank_2"/>
    <property type="match status" value="6"/>
</dbReference>
<evidence type="ECO:0000313" key="15">
    <source>
        <dbReference type="Proteomes" id="UP000030762"/>
    </source>
</evidence>
<dbReference type="InParanoid" id="T0Q672"/>
<sequence length="2575" mass="278915">MAKSKTKSKAVKRKAPPPPPVTVHYDDDSINTLFEAMSVVAVRCDDDERFYVAELLDDTTEEMLEDDSATVNVLYYDKKPDGSYVVGAYDVAPVRAIMCEVALEAKRAGTYALPARHAQRVQRVLDAVEAGNGVPEEETQPIKKRKTKASSAAEDDDNDDDDDDDGTETTTKKSPRGKRSRASPKSAKTKIDKKSGLARCIVHVATDVADDEMAGDHSFRSKCHDVLASAKEVVRAVLTRNYDLLASLLTPDAAAKMHTLHAVRSVGLRKTALQYAIENNDMLALLLFQSIKETKWTFAAKPKCALQSLGTGQHTSAYSDYNRRAINASRGGKEGLNALLKDLDVDIMGEAYPFVDFDRTGLSKVLWSSPNTTYELVVFFYPADAWVSNAEAVMPQVFRCGNVALATKLLGILVARSGWGYNALHLGVLSDAPLEPFRKVSVLKKATGHGIAPLHVASLDPNARHLGQLVAELSTPELEFADRAGWHAVHYAAVCSSSAPMRILLDAGADATSKTTAKETPLHWASSSGRTETLKLLLESMPAEMRSGYLEGLSPNGFRALHIAAVRGHAAVVTALLDAGAEINAATASNHGKLSALALAAEAGHADVVGVLLGARAPVDIRDKLRRTPLILAVMNGHSAVATTLLNAGADANAADTSLNTVMHYAASYGWRSCVRLLHSVGAEAWSRNDWGYTPMACAALKGRYDVSRFLIDHATDAGAIDFVDADGASMLFLQCQLAESTDELTFLLEKGADPNRATTEERTPLQQLLQRLANSEEATKPVLLEMVTLLLKHGAIVDGPVFEKHGQPLSLAIRAKSKPAFDLLLSKATVTAGTWTAAVTSGAEFVEALLAASDGMIPFMSTPYRHNLLHALASAPTILPIAVVTAVVARLDKAAFTACDSDGDTPIADLLLYQRPMHADVRRDDEAGDAAYMALLELYLQHTPALARLRRMRTLSREKASDEVVWAPSTQGLLHMAAARRLATTSEGAQRWRGKDVLATLLSCGSWTQDDVNALDGDESPLLVAAKHGHVDGARALINIGANVNYCVPIKPTTTTPACTPLHAALNCLPMVQLLLENGADPSFAATDKPKNTPLHVAVDRRNTELVDLLLSFGANAVLQNEHGLTPLTAAVAAGLSVEQTLLHANDVDYTTTVQQGDDWDFACHKAKPTEAPPARTVVSALIRETTKAAIPVPDAQGRTSLHYACKKRDIHLLRGLLALSSDAINVTDVDGRTPLHFAVNAAPMTPEATFDVESLLLQHGADVNAIDRFGFSVLHFAFVKVNLDWHHQHRSLSHAEKVKKHEAHLATIPRTDTDPIETVGSLCLVGGLVVTGQDVLGRTPLHLGAATGAVVSVLGILHLAPKTILAVEDKRGDTALGRAMAHERKAMVTTLIQHGSSVHGTFTVENPSMEKKRKASYYFFAVQQKWQGICHLLLQSGYCRRQAVEDSIRTHNWELTSNLITSLVNSSDRVLQHPNDRGETLLHILAAQDVAFSGAARAVAWQLIDAGVPADALDKNGTSVLHAAAPHAHLEALCFYLHHAPTLLNATMASSGATPVVHGLRTVTNVDLATKLVVFFKRRGADLSLRANDGHSVVSLLLDRFSNNSSTDATRLLFLLQLLLAAGVSPSGRFPTSHPLAVSRHASHDKLLHATPLLRTLYVTSGYLRQHLLTLLLAHGADITETDTDGNSCLAHAAMRNLTDEAKFLVGKSVTATIQRPLVATDKTAANTETTEAACDSSVSGNDENDDDYDDASASDSDEDMGSGSDDDEEEEVEDEPMEDVEKARPTTTDEEEVVVRRPPIVVRRKLPAAALRKLAGLSNSFGENALHVAVYPCHGMSFENVLLVKLLKKNGVSTTATDVDGQTPLDLAKTQPSGVLWTALTSTPLPATGDVPSFAPKPAVDDDALAFLAYCEAHGHVAHEEITPEVAPQCEAGNNPSVYVDADKVAYAVVLTKVDVQSGQHGVNVFYRMQVVHNPVQDVYILFTNWGRIGEDGKYQHTPFPDAVNAGNEFKKIFKSKTSNVFPPTPETPFVKKPGKYMLCVARTQRAKYDKVVTSPIQVPTDAPASVHAPPVQDALAAITDLNCLHEAANHLSLTDVPLVELQSDALQQALQQLHEIHDMIVTNDKVLSNVQNSGGLEPAALAALTDEWRAATEAIAAKCSRYFECVPRDDATAATELAAFLDVTSVQMEMSRVRQLIEIAATSKIVLGAKARAHERHPLDYCYDALQVQLRQSSVAEIDAVRKYYVQGHCNSGYRVANVFTLDRRDELDRDADTDVPGHRTLLWHGTKRTNLMSILHRGLCIAPADAPRTGLAFGKGVYFADAAAKSLQYCTPFTTADNKKTKVYLLLCDVALGTPHCVQSSEYRESAADGTHSTFAVGCTQPDPSETLVVAATGRSKVPLGDLKALGTDLPRSFVWYAKQPKNENSKYFSNRTTLRGDAAAFLQRFARGVQSRIDVTEPSELLEGLFVYYNYYGQSHTPTKISVDAIARQRWPSGALHEAHLRLTVHFTVDDDTYAFDVIGRSDMLDGVEMPTGYDLQSEMPSLSYSEYIVYKERQVRMRYLVELELETK</sequence>
<protein>
    <recommendedName>
        <fullName evidence="10">Poly [ADP-ribose] polymerase</fullName>
        <shortName evidence="10">PARP</shortName>
        <ecNumber evidence="10">2.4.2.-</ecNumber>
    </recommendedName>
</protein>
<gene>
    <name evidence="14" type="ORF">SDRG_13283</name>
</gene>
<dbReference type="Proteomes" id="UP000030762">
    <property type="component" value="Unassembled WGS sequence"/>
</dbReference>
<dbReference type="EMBL" id="JH767189">
    <property type="protein sequence ID" value="EQC28945.1"/>
    <property type="molecule type" value="Genomic_DNA"/>
</dbReference>
<dbReference type="PROSITE" id="PS51059">
    <property type="entry name" value="PARP_CATALYTIC"/>
    <property type="match status" value="1"/>
</dbReference>
<evidence type="ECO:0000256" key="7">
    <source>
        <dbReference type="ARBA" id="ARBA00023043"/>
    </source>
</evidence>
<dbReference type="PROSITE" id="PS50088">
    <property type="entry name" value="ANK_REPEAT"/>
    <property type="match status" value="8"/>
</dbReference>
<dbReference type="Gene3D" id="1.20.142.10">
    <property type="entry name" value="Poly(ADP-ribose) polymerase, regulatory domain"/>
    <property type="match status" value="1"/>
</dbReference>
<evidence type="ECO:0000256" key="9">
    <source>
        <dbReference type="PROSITE-ProRule" id="PRU00023"/>
    </source>
</evidence>
<keyword evidence="8" id="KW-0539">Nucleus</keyword>
<evidence type="ECO:0000259" key="12">
    <source>
        <dbReference type="PROSITE" id="PS51059"/>
    </source>
</evidence>
<keyword evidence="15" id="KW-1185">Reference proteome</keyword>
<evidence type="ECO:0000259" key="13">
    <source>
        <dbReference type="PROSITE" id="PS51977"/>
    </source>
</evidence>
<reference evidence="14 15" key="1">
    <citation type="submission" date="2012-04" db="EMBL/GenBank/DDBJ databases">
        <title>The Genome Sequence of Saprolegnia declina VS20.</title>
        <authorList>
            <consortium name="The Broad Institute Genome Sequencing Platform"/>
            <person name="Russ C."/>
            <person name="Nusbaum C."/>
            <person name="Tyler B."/>
            <person name="van West P."/>
            <person name="Dieguez-Uribeondo J."/>
            <person name="de Bruijn I."/>
            <person name="Tripathy S."/>
            <person name="Jiang R."/>
            <person name="Young S.K."/>
            <person name="Zeng Q."/>
            <person name="Gargeya S."/>
            <person name="Fitzgerald M."/>
            <person name="Haas B."/>
            <person name="Abouelleil A."/>
            <person name="Alvarado L."/>
            <person name="Arachchi H.M."/>
            <person name="Berlin A."/>
            <person name="Chapman S.B."/>
            <person name="Goldberg J."/>
            <person name="Griggs A."/>
            <person name="Gujja S."/>
            <person name="Hansen M."/>
            <person name="Howarth C."/>
            <person name="Imamovic A."/>
            <person name="Larimer J."/>
            <person name="McCowen C."/>
            <person name="Montmayeur A."/>
            <person name="Murphy C."/>
            <person name="Neiman D."/>
            <person name="Pearson M."/>
            <person name="Priest M."/>
            <person name="Roberts A."/>
            <person name="Saif S."/>
            <person name="Shea T."/>
            <person name="Sisk P."/>
            <person name="Sykes S."/>
            <person name="Wortman J."/>
            <person name="Nusbaum C."/>
            <person name="Birren B."/>
        </authorList>
    </citation>
    <scope>NUCLEOTIDE SEQUENCE [LARGE SCALE GENOMIC DNA]</scope>
    <source>
        <strain evidence="14 15">VS20</strain>
    </source>
</reference>
<evidence type="ECO:0000256" key="10">
    <source>
        <dbReference type="RuleBase" id="RU362114"/>
    </source>
</evidence>
<feature type="compositionally biased region" description="Basic residues" evidence="11">
    <location>
        <begin position="1"/>
        <end position="15"/>
    </location>
</feature>
<keyword evidence="7 9" id="KW-0040">ANK repeat</keyword>
<feature type="repeat" description="ANK" evidence="9">
    <location>
        <begin position="1018"/>
        <end position="1046"/>
    </location>
</feature>
<organism evidence="14 15">
    <name type="scientific">Saprolegnia diclina (strain VS20)</name>
    <dbReference type="NCBI Taxonomy" id="1156394"/>
    <lineage>
        <taxon>Eukaryota</taxon>
        <taxon>Sar</taxon>
        <taxon>Stramenopiles</taxon>
        <taxon>Oomycota</taxon>
        <taxon>Saprolegniomycetes</taxon>
        <taxon>Saprolegniales</taxon>
        <taxon>Saprolegniaceae</taxon>
        <taxon>Saprolegnia</taxon>
    </lineage>
</organism>
<comment type="subcellular location">
    <subcellularLocation>
        <location evidence="1">Nucleus</location>
    </subcellularLocation>
</comment>
<feature type="compositionally biased region" description="Acidic residues" evidence="11">
    <location>
        <begin position="153"/>
        <end position="167"/>
    </location>
</feature>
<dbReference type="eggNOG" id="KOG4177">
    <property type="taxonomic scope" value="Eukaryota"/>
</dbReference>
<feature type="region of interest" description="Disordered" evidence="11">
    <location>
        <begin position="1730"/>
        <end position="1796"/>
    </location>
</feature>
<dbReference type="PANTHER" id="PTHR24198:SF165">
    <property type="entry name" value="ANKYRIN REPEAT-CONTAINING PROTEIN-RELATED"/>
    <property type="match status" value="1"/>
</dbReference>
<dbReference type="InterPro" id="IPR004102">
    <property type="entry name" value="Poly(ADP-ribose)pol_reg_dom"/>
</dbReference>